<reference evidence="2" key="1">
    <citation type="journal article" date="2015" name="Nature">
        <title>Complex archaea that bridge the gap between prokaryotes and eukaryotes.</title>
        <authorList>
            <person name="Spang A."/>
            <person name="Saw J.H."/>
            <person name="Jorgensen S.L."/>
            <person name="Zaremba-Niedzwiedzka K."/>
            <person name="Martijn J."/>
            <person name="Lind A.E."/>
            <person name="van Eijk R."/>
            <person name="Schleper C."/>
            <person name="Guy L."/>
            <person name="Ettema T.J."/>
        </authorList>
    </citation>
    <scope>NUCLEOTIDE SEQUENCE</scope>
</reference>
<dbReference type="GO" id="GO:0005886">
    <property type="term" value="C:plasma membrane"/>
    <property type="evidence" value="ECO:0007669"/>
    <property type="project" value="TreeGrafter"/>
</dbReference>
<comment type="caution">
    <text evidence="2">The sequence shown here is derived from an EMBL/GenBank/DDBJ whole genome shotgun (WGS) entry which is preliminary data.</text>
</comment>
<feature type="transmembrane region" description="Helical" evidence="1">
    <location>
        <begin position="34"/>
        <end position="54"/>
    </location>
</feature>
<evidence type="ECO:0000313" key="2">
    <source>
        <dbReference type="EMBL" id="KKK87433.1"/>
    </source>
</evidence>
<protein>
    <recommendedName>
        <fullName evidence="3">Acriflavin resistance protein</fullName>
    </recommendedName>
</protein>
<gene>
    <name evidence="2" type="ORF">LCGC14_2753300</name>
</gene>
<feature type="non-terminal residue" evidence="2">
    <location>
        <position position="1"/>
    </location>
</feature>
<dbReference type="Gene3D" id="1.20.1640.10">
    <property type="entry name" value="Multidrug efflux transporter AcrB transmembrane domain"/>
    <property type="match status" value="1"/>
</dbReference>
<dbReference type="EMBL" id="LAZR01050405">
    <property type="protein sequence ID" value="KKK87433.1"/>
    <property type="molecule type" value="Genomic_DNA"/>
</dbReference>
<keyword evidence="1" id="KW-0812">Transmembrane</keyword>
<keyword evidence="1" id="KW-1133">Transmembrane helix</keyword>
<evidence type="ECO:0008006" key="3">
    <source>
        <dbReference type="Google" id="ProtNLM"/>
    </source>
</evidence>
<dbReference type="InterPro" id="IPR001036">
    <property type="entry name" value="Acrflvin-R"/>
</dbReference>
<feature type="transmembrane region" description="Helical" evidence="1">
    <location>
        <begin position="60"/>
        <end position="85"/>
    </location>
</feature>
<sequence>YGNILIDRINGLMKEGIEKHEAIVKGATNRFRPVLMTAGTTIFGLLPTAMARSAGTEANVPLAIAVIGGTFMATLLTLYIIPIMYQLIAKSKNI</sequence>
<dbReference type="Pfam" id="PF00873">
    <property type="entry name" value="ACR_tran"/>
    <property type="match status" value="1"/>
</dbReference>
<name>A0A0F8Z1B8_9ZZZZ</name>
<dbReference type="PANTHER" id="PTHR32063:SF24">
    <property type="entry name" value="CATION EFFLUX SYSTEM (ACRB_ACRD_ACRF FAMILY)"/>
    <property type="match status" value="1"/>
</dbReference>
<dbReference type="PANTHER" id="PTHR32063">
    <property type="match status" value="1"/>
</dbReference>
<evidence type="ECO:0000256" key="1">
    <source>
        <dbReference type="SAM" id="Phobius"/>
    </source>
</evidence>
<dbReference type="AlphaFoldDB" id="A0A0F8Z1B8"/>
<accession>A0A0F8Z1B8</accession>
<organism evidence="2">
    <name type="scientific">marine sediment metagenome</name>
    <dbReference type="NCBI Taxonomy" id="412755"/>
    <lineage>
        <taxon>unclassified sequences</taxon>
        <taxon>metagenomes</taxon>
        <taxon>ecological metagenomes</taxon>
    </lineage>
</organism>
<dbReference type="GO" id="GO:0042910">
    <property type="term" value="F:xenobiotic transmembrane transporter activity"/>
    <property type="evidence" value="ECO:0007669"/>
    <property type="project" value="TreeGrafter"/>
</dbReference>
<proteinExistence type="predicted"/>
<dbReference type="SUPFAM" id="SSF82866">
    <property type="entry name" value="Multidrug efflux transporter AcrB transmembrane domain"/>
    <property type="match status" value="1"/>
</dbReference>
<keyword evidence="1" id="KW-0472">Membrane</keyword>